<dbReference type="Proteomes" id="UP000054270">
    <property type="component" value="Unassembled WGS sequence"/>
</dbReference>
<dbReference type="OMA" id="LCEARMF"/>
<reference evidence="4" key="1">
    <citation type="submission" date="2014-04" db="EMBL/GenBank/DDBJ databases">
        <title>Evolutionary Origins and Diversification of the Mycorrhizal Mutualists.</title>
        <authorList>
            <consortium name="DOE Joint Genome Institute"/>
            <consortium name="Mycorrhizal Genomics Consortium"/>
            <person name="Kohler A."/>
            <person name="Kuo A."/>
            <person name="Nagy L.G."/>
            <person name="Floudas D."/>
            <person name="Copeland A."/>
            <person name="Barry K.W."/>
            <person name="Cichocki N."/>
            <person name="Veneault-Fourrey C."/>
            <person name="LaButti K."/>
            <person name="Lindquist E.A."/>
            <person name="Lipzen A."/>
            <person name="Lundell T."/>
            <person name="Morin E."/>
            <person name="Murat C."/>
            <person name="Riley R."/>
            <person name="Ohm R."/>
            <person name="Sun H."/>
            <person name="Tunlid A."/>
            <person name="Henrissat B."/>
            <person name="Grigoriev I.V."/>
            <person name="Hibbett D.S."/>
            <person name="Martin F."/>
        </authorList>
    </citation>
    <scope>NUCLEOTIDE SEQUENCE [LARGE SCALE GENOMIC DNA]</scope>
    <source>
        <strain evidence="4">FD-334 SS-4</strain>
    </source>
</reference>
<gene>
    <name evidence="3" type="ORF">HYPSUDRAFT_955064</name>
</gene>
<dbReference type="STRING" id="945553.A0A0D2KV02"/>
<name>A0A0D2KV02_HYPSF</name>
<feature type="region of interest" description="Disordered" evidence="1">
    <location>
        <begin position="182"/>
        <end position="201"/>
    </location>
</feature>
<dbReference type="Pfam" id="PF20415">
    <property type="entry name" value="DUF6699"/>
    <property type="match status" value="1"/>
</dbReference>
<keyword evidence="4" id="KW-1185">Reference proteome</keyword>
<dbReference type="OrthoDB" id="2783256at2759"/>
<sequence length="249" mass="28359">MKSWRYKRRPRLTHAVMPVRHTKQVRFAYKNTFHSPPVTPAIPPLSFSSSTVPSSLGPITPPSVGYPLPPSSAPRPIHGIPKAISSSGYAGSSRPHPYLEMSAITWDMMDHPSTVSRHHQSISSRVWSEAATTPPMPFIVITVPHFAWKFNVYASNRAFVTFEDVVKSVYRSLRKNITESEFHSAASPAEQRQASRAYEQRYRRQRSTRLYEEEKRGGMKRVDFLMGRTRFGGLVSSGRRSEEWRLDVT</sequence>
<evidence type="ECO:0000313" key="3">
    <source>
        <dbReference type="EMBL" id="KJA18522.1"/>
    </source>
</evidence>
<dbReference type="InterPro" id="IPR046522">
    <property type="entry name" value="DUF6699"/>
</dbReference>
<evidence type="ECO:0000256" key="1">
    <source>
        <dbReference type="SAM" id="MobiDB-lite"/>
    </source>
</evidence>
<evidence type="ECO:0000259" key="2">
    <source>
        <dbReference type="Pfam" id="PF20415"/>
    </source>
</evidence>
<dbReference type="EMBL" id="KN817588">
    <property type="protein sequence ID" value="KJA18522.1"/>
    <property type="molecule type" value="Genomic_DNA"/>
</dbReference>
<dbReference type="AlphaFoldDB" id="A0A0D2KV02"/>
<accession>A0A0D2KV02</accession>
<evidence type="ECO:0000313" key="4">
    <source>
        <dbReference type="Proteomes" id="UP000054270"/>
    </source>
</evidence>
<organism evidence="3 4">
    <name type="scientific">Hypholoma sublateritium (strain FD-334 SS-4)</name>
    <dbReference type="NCBI Taxonomy" id="945553"/>
    <lineage>
        <taxon>Eukaryota</taxon>
        <taxon>Fungi</taxon>
        <taxon>Dikarya</taxon>
        <taxon>Basidiomycota</taxon>
        <taxon>Agaricomycotina</taxon>
        <taxon>Agaricomycetes</taxon>
        <taxon>Agaricomycetidae</taxon>
        <taxon>Agaricales</taxon>
        <taxon>Agaricineae</taxon>
        <taxon>Strophariaceae</taxon>
        <taxon>Hypholoma</taxon>
    </lineage>
</organism>
<feature type="domain" description="DUF6699" evidence="2">
    <location>
        <begin position="104"/>
        <end position="237"/>
    </location>
</feature>
<protein>
    <recommendedName>
        <fullName evidence="2">DUF6699 domain-containing protein</fullName>
    </recommendedName>
</protein>
<proteinExistence type="predicted"/>